<accession>A0ACC6PPH0</accession>
<sequence>MEMNDAQGSALPCGRDIETVWERPSPRGGDEPDGHDPGCAYCAAARESLAVLREVTGELAAEEIQPPAGFTARIMSAVRAERVRHHMLVLPSTEPGEVRVSEQAVAAVLRSAADSVDGVHARHCRITATGTDGAVRVRLTIAVAYRGFRSEAVDDVRERVRAAAAARVGVSLVHVDLTVEDLYDAQHHRDEAPGL</sequence>
<dbReference type="Proteomes" id="UP001377168">
    <property type="component" value="Unassembled WGS sequence"/>
</dbReference>
<comment type="caution">
    <text evidence="1">The sequence shown here is derived from an EMBL/GenBank/DDBJ whole genome shotgun (WGS) entry which is preliminary data.</text>
</comment>
<name>A0ACC6PPH0_9ACTN</name>
<gene>
    <name evidence="1" type="ORF">WKI67_07470</name>
</gene>
<reference evidence="1" key="1">
    <citation type="submission" date="2024-03" db="EMBL/GenBank/DDBJ databases">
        <title>Novel Streptomyces species of biotechnological and ecological value are a feature of Machair soil.</title>
        <authorList>
            <person name="Prole J.R."/>
            <person name="Goodfellow M."/>
            <person name="Allenby N."/>
            <person name="Ward A.C."/>
        </authorList>
    </citation>
    <scope>NUCLEOTIDE SEQUENCE</scope>
    <source>
        <strain evidence="1">MS2.AVA.5</strain>
    </source>
</reference>
<organism evidence="1 2">
    <name type="scientific">Streptomyces achmelvichensis</name>
    <dbReference type="NCBI Taxonomy" id="3134111"/>
    <lineage>
        <taxon>Bacteria</taxon>
        <taxon>Bacillati</taxon>
        <taxon>Actinomycetota</taxon>
        <taxon>Actinomycetes</taxon>
        <taxon>Kitasatosporales</taxon>
        <taxon>Streptomycetaceae</taxon>
        <taxon>Streptomyces</taxon>
    </lineage>
</organism>
<keyword evidence="2" id="KW-1185">Reference proteome</keyword>
<proteinExistence type="predicted"/>
<evidence type="ECO:0000313" key="1">
    <source>
        <dbReference type="EMBL" id="MEJ8633231.1"/>
    </source>
</evidence>
<evidence type="ECO:0000313" key="2">
    <source>
        <dbReference type="Proteomes" id="UP001377168"/>
    </source>
</evidence>
<protein>
    <submittedName>
        <fullName evidence="1">Asp23/Gls24 family envelope stress response protein</fullName>
    </submittedName>
</protein>
<dbReference type="EMBL" id="JBBKAJ010000022">
    <property type="protein sequence ID" value="MEJ8633231.1"/>
    <property type="molecule type" value="Genomic_DNA"/>
</dbReference>